<feature type="region of interest" description="Disordered" evidence="1">
    <location>
        <begin position="76"/>
        <end position="128"/>
    </location>
</feature>
<feature type="compositionally biased region" description="Acidic residues" evidence="1">
    <location>
        <begin position="109"/>
        <end position="125"/>
    </location>
</feature>
<feature type="region of interest" description="Disordered" evidence="1">
    <location>
        <begin position="1"/>
        <end position="21"/>
    </location>
</feature>
<dbReference type="Proteomes" id="UP000215453">
    <property type="component" value="Chromosome 14"/>
</dbReference>
<feature type="compositionally biased region" description="Basic and acidic residues" evidence="1">
    <location>
        <begin position="155"/>
        <end position="165"/>
    </location>
</feature>
<organism evidence="2 3">
    <name type="scientific">Zymoseptoria tritici ST99CH_1A5</name>
    <dbReference type="NCBI Taxonomy" id="1276529"/>
    <lineage>
        <taxon>Eukaryota</taxon>
        <taxon>Fungi</taxon>
        <taxon>Dikarya</taxon>
        <taxon>Ascomycota</taxon>
        <taxon>Pezizomycotina</taxon>
        <taxon>Dothideomycetes</taxon>
        <taxon>Dothideomycetidae</taxon>
        <taxon>Mycosphaerellales</taxon>
        <taxon>Mycosphaerellaceae</taxon>
        <taxon>Zymoseptoria</taxon>
    </lineage>
</organism>
<reference evidence="2 3" key="1">
    <citation type="submission" date="2016-10" db="EMBL/GenBank/DDBJ databases">
        <authorList>
            <person name="Varghese N."/>
        </authorList>
    </citation>
    <scope>NUCLEOTIDE SEQUENCE [LARGE SCALE GENOMIC DNA]</scope>
</reference>
<evidence type="ECO:0000313" key="3">
    <source>
        <dbReference type="Proteomes" id="UP000215453"/>
    </source>
</evidence>
<evidence type="ECO:0000313" key="2">
    <source>
        <dbReference type="EMBL" id="SMY30046.1"/>
    </source>
</evidence>
<feature type="compositionally biased region" description="Acidic residues" evidence="1">
    <location>
        <begin position="86"/>
        <end position="95"/>
    </location>
</feature>
<accession>A0A1Y6M0B9</accession>
<gene>
    <name evidence="2" type="ORF">ZT1A5_G11496</name>
</gene>
<proteinExistence type="predicted"/>
<protein>
    <submittedName>
        <fullName evidence="2">Uncharacterized protein</fullName>
    </submittedName>
</protein>
<dbReference type="AlphaFoldDB" id="A0A1Y6M0B9"/>
<feature type="compositionally biased region" description="Acidic residues" evidence="1">
    <location>
        <begin position="166"/>
        <end position="175"/>
    </location>
</feature>
<name>A0A1Y6M0B9_ZYMTR</name>
<sequence length="256" mass="29741">MLEDLEAGRKQQYGHSRNSSWARQWNEALRAPDGKRPASAHHIHHVRPYQHAESLRLSLSSIDMFDLTNTVEVTVHEHKSQAQYEEGVEEDGGEEGGEKKDQAQYEEGGREEDEEEEEGCEEEGHDENWHHRSACACLVMVIMLDLTNTEVTVHEHKSQAQYEERGEQDDDDDEEHEHKSKAQYEEEITFRDIVIGRQYEEFHEDYDDEEDEKAEHKSQAQYEEFHEAYVTPADSHGNTRLKVIVAINAACRLRLP</sequence>
<evidence type="ECO:0000256" key="1">
    <source>
        <dbReference type="SAM" id="MobiDB-lite"/>
    </source>
</evidence>
<dbReference type="EMBL" id="LT882689">
    <property type="protein sequence ID" value="SMY30046.1"/>
    <property type="molecule type" value="Genomic_DNA"/>
</dbReference>
<feature type="region of interest" description="Disordered" evidence="1">
    <location>
        <begin position="155"/>
        <end position="181"/>
    </location>
</feature>